<dbReference type="PROSITE" id="PS51935">
    <property type="entry name" value="NLPC_P60"/>
    <property type="match status" value="1"/>
</dbReference>
<name>A0ABQ6IWI2_9MICO</name>
<feature type="domain" description="NlpC/P60" evidence="5">
    <location>
        <begin position="18"/>
        <end position="130"/>
    </location>
</feature>
<keyword evidence="3 6" id="KW-0378">Hydrolase</keyword>
<evidence type="ECO:0000259" key="5">
    <source>
        <dbReference type="PROSITE" id="PS51935"/>
    </source>
</evidence>
<dbReference type="Gene3D" id="3.90.1720.10">
    <property type="entry name" value="endopeptidase domain like (from Nostoc punctiforme)"/>
    <property type="match status" value="1"/>
</dbReference>
<dbReference type="InterPro" id="IPR051202">
    <property type="entry name" value="Peptidase_C40"/>
</dbReference>
<reference evidence="7" key="1">
    <citation type="journal article" date="2019" name="Int. J. Syst. Evol. Microbiol.">
        <title>The Global Catalogue of Microorganisms (GCM) 10K type strain sequencing project: providing services to taxonomists for standard genome sequencing and annotation.</title>
        <authorList>
            <consortium name="The Broad Institute Genomics Platform"/>
            <consortium name="The Broad Institute Genome Sequencing Center for Infectious Disease"/>
            <person name="Wu L."/>
            <person name="Ma J."/>
        </authorList>
    </citation>
    <scope>NUCLEOTIDE SEQUENCE [LARGE SCALE GENOMIC DNA]</scope>
    <source>
        <strain evidence="7">NBRC 113072</strain>
    </source>
</reference>
<evidence type="ECO:0000256" key="4">
    <source>
        <dbReference type="ARBA" id="ARBA00022807"/>
    </source>
</evidence>
<comment type="caution">
    <text evidence="6">The sequence shown here is derived from an EMBL/GenBank/DDBJ whole genome shotgun (WGS) entry which is preliminary data.</text>
</comment>
<keyword evidence="4" id="KW-0788">Thiol protease</keyword>
<dbReference type="InterPro" id="IPR038765">
    <property type="entry name" value="Papain-like_cys_pep_sf"/>
</dbReference>
<dbReference type="InterPro" id="IPR000064">
    <property type="entry name" value="NLP_P60_dom"/>
</dbReference>
<dbReference type="Pfam" id="PF00877">
    <property type="entry name" value="NLPC_P60"/>
    <property type="match status" value="1"/>
</dbReference>
<evidence type="ECO:0000313" key="6">
    <source>
        <dbReference type="EMBL" id="GMA42297.1"/>
    </source>
</evidence>
<dbReference type="SUPFAM" id="SSF54001">
    <property type="entry name" value="Cysteine proteinases"/>
    <property type="match status" value="1"/>
</dbReference>
<keyword evidence="7" id="KW-1185">Reference proteome</keyword>
<comment type="similarity">
    <text evidence="1">Belongs to the peptidase C40 family.</text>
</comment>
<organism evidence="6 7">
    <name type="scientific">Mobilicoccus caccae</name>
    <dbReference type="NCBI Taxonomy" id="1859295"/>
    <lineage>
        <taxon>Bacteria</taxon>
        <taxon>Bacillati</taxon>
        <taxon>Actinomycetota</taxon>
        <taxon>Actinomycetes</taxon>
        <taxon>Micrococcales</taxon>
        <taxon>Dermatophilaceae</taxon>
        <taxon>Mobilicoccus</taxon>
    </lineage>
</organism>
<dbReference type="PANTHER" id="PTHR47053:SF1">
    <property type="entry name" value="MUREIN DD-ENDOPEPTIDASE MEPH-RELATED"/>
    <property type="match status" value="1"/>
</dbReference>
<evidence type="ECO:0000313" key="7">
    <source>
        <dbReference type="Proteomes" id="UP001157126"/>
    </source>
</evidence>
<dbReference type="EMBL" id="BSUO01000001">
    <property type="protein sequence ID" value="GMA42297.1"/>
    <property type="molecule type" value="Genomic_DNA"/>
</dbReference>
<evidence type="ECO:0000256" key="3">
    <source>
        <dbReference type="ARBA" id="ARBA00022801"/>
    </source>
</evidence>
<protein>
    <submittedName>
        <fullName evidence="6">Glycoside hydrolase</fullName>
    </submittedName>
</protein>
<gene>
    <name evidence="6" type="ORF">GCM10025883_43420</name>
</gene>
<keyword evidence="2" id="KW-0645">Protease</keyword>
<accession>A0ABQ6IWI2</accession>
<evidence type="ECO:0000256" key="1">
    <source>
        <dbReference type="ARBA" id="ARBA00007074"/>
    </source>
</evidence>
<dbReference type="Proteomes" id="UP001157126">
    <property type="component" value="Unassembled WGS sequence"/>
</dbReference>
<evidence type="ECO:0000256" key="2">
    <source>
        <dbReference type="ARBA" id="ARBA00022670"/>
    </source>
</evidence>
<proteinExistence type="inferred from homology"/>
<sequence length="130" mass="13359">MSAQATAVSAAVPAQATAAQRSTAISSARAQLGTPYRWGGTSPSGFDCSGLVQYAFGKAGKDLPRTAAAQYAATQRTSSPRPGDIVFFGGAGAHHNGIYLGNGKMIHSPRSGKSVEITNVWKGASYGKVR</sequence>
<dbReference type="GO" id="GO:0016787">
    <property type="term" value="F:hydrolase activity"/>
    <property type="evidence" value="ECO:0007669"/>
    <property type="project" value="UniProtKB-KW"/>
</dbReference>
<dbReference type="PANTHER" id="PTHR47053">
    <property type="entry name" value="MUREIN DD-ENDOPEPTIDASE MEPH-RELATED"/>
    <property type="match status" value="1"/>
</dbReference>